<evidence type="ECO:0000256" key="5">
    <source>
        <dbReference type="ARBA" id="ARBA00023136"/>
    </source>
</evidence>
<keyword evidence="2 8" id="KW-0812">Transmembrane</keyword>
<dbReference type="InterPro" id="IPR003599">
    <property type="entry name" value="Ig_sub"/>
</dbReference>
<dbReference type="GO" id="GO:0005102">
    <property type="term" value="F:signaling receptor binding"/>
    <property type="evidence" value="ECO:0007669"/>
    <property type="project" value="TreeGrafter"/>
</dbReference>
<dbReference type="PANTHER" id="PTHR24100">
    <property type="entry name" value="BUTYROPHILIN"/>
    <property type="match status" value="1"/>
</dbReference>
<dbReference type="GO" id="GO:0001817">
    <property type="term" value="P:regulation of cytokine production"/>
    <property type="evidence" value="ECO:0007669"/>
    <property type="project" value="TreeGrafter"/>
</dbReference>
<dbReference type="SMART" id="SM00406">
    <property type="entry name" value="IGv"/>
    <property type="match status" value="1"/>
</dbReference>
<evidence type="ECO:0000256" key="1">
    <source>
        <dbReference type="ARBA" id="ARBA00004370"/>
    </source>
</evidence>
<keyword evidence="3" id="KW-0732">Signal</keyword>
<feature type="domain" description="Ig-like" evidence="9">
    <location>
        <begin position="178"/>
        <end position="259"/>
    </location>
</feature>
<dbReference type="InterPro" id="IPR013783">
    <property type="entry name" value="Ig-like_fold"/>
</dbReference>
<dbReference type="AlphaFoldDB" id="A0A7J7VIK7"/>
<dbReference type="PANTHER" id="PTHR24100:SF139">
    <property type="entry name" value="BUTYROPHILIN SUBFAMILY 2 MEMBER A2"/>
    <property type="match status" value="1"/>
</dbReference>
<evidence type="ECO:0000313" key="10">
    <source>
        <dbReference type="EMBL" id="KAF6324840.1"/>
    </source>
</evidence>
<dbReference type="InterPro" id="IPR053896">
    <property type="entry name" value="BTN3A2-like_Ig-C"/>
</dbReference>
<keyword evidence="11" id="KW-1185">Reference proteome</keyword>
<evidence type="ECO:0000313" key="11">
    <source>
        <dbReference type="Proteomes" id="UP000527355"/>
    </source>
</evidence>
<evidence type="ECO:0000256" key="8">
    <source>
        <dbReference type="SAM" id="Phobius"/>
    </source>
</evidence>
<dbReference type="InterPro" id="IPR036179">
    <property type="entry name" value="Ig-like_dom_sf"/>
</dbReference>
<organism evidence="10 11">
    <name type="scientific">Myotis myotis</name>
    <name type="common">Greater mouse-eared bat</name>
    <name type="synonym">Vespertilio myotis</name>
    <dbReference type="NCBI Taxonomy" id="51298"/>
    <lineage>
        <taxon>Eukaryota</taxon>
        <taxon>Metazoa</taxon>
        <taxon>Chordata</taxon>
        <taxon>Craniata</taxon>
        <taxon>Vertebrata</taxon>
        <taxon>Euteleostomi</taxon>
        <taxon>Mammalia</taxon>
        <taxon>Eutheria</taxon>
        <taxon>Laurasiatheria</taxon>
        <taxon>Chiroptera</taxon>
        <taxon>Yangochiroptera</taxon>
        <taxon>Vespertilionidae</taxon>
        <taxon>Myotis</taxon>
    </lineage>
</organism>
<dbReference type="GO" id="GO:0009897">
    <property type="term" value="C:external side of plasma membrane"/>
    <property type="evidence" value="ECO:0007669"/>
    <property type="project" value="TreeGrafter"/>
</dbReference>
<sequence length="488" mass="52578">MTSSLCFPPFPMSHQHKPLGSSCLSHLRRQQISTIYHGSLISLYLCFQMVIGAFQVQGPHDPLVAMLGGEAELPCFLSPPQNVKNMEIRWTRSLPSQVVHLYEDGRDKPEEAMVEYLGRTELVKNVMPKGIVILKILSVQPSDNGPYCCAFKNGSFYNDTVIELKVAALGLHPQFHVEVTESRQMQVVCKSEGWFPQPKVQWMDSEGREIPAESETHTQDKDGLFHVTTSLLLREASQKNLICSVWNPVLNQKKEEHFSIAVAEPISTTVKSMTRRAGIALAALLITLSSTGFYLNIRLKNRAKNRSGKHQNDTHHRICQATPPVTRDYATVPADHVKFYAESDAEGASANAPGPAILAYACVAATNPDQDGARAHAPGTAPACEEDHNTSPNQDGASPDPPGTALGNAAIGADTPKVTDADLDPEAACTYPPGTAPAAQDHTTNPDQDGACADPPGAALHKAAPKATNADLDPEASCTYLLARGGPG</sequence>
<dbReference type="SMART" id="SM00409">
    <property type="entry name" value="IG"/>
    <property type="match status" value="1"/>
</dbReference>
<dbReference type="InterPro" id="IPR050504">
    <property type="entry name" value="IgSF_BTN/MOG"/>
</dbReference>
<dbReference type="VEuPathDB" id="HostDB:LOC118662745"/>
<dbReference type="InterPro" id="IPR013106">
    <property type="entry name" value="Ig_V-set"/>
</dbReference>
<keyword evidence="6" id="KW-0393">Immunoglobulin domain</keyword>
<feature type="region of interest" description="Disordered" evidence="7">
    <location>
        <begin position="371"/>
        <end position="474"/>
    </location>
</feature>
<dbReference type="Pfam" id="PF07686">
    <property type="entry name" value="V-set"/>
    <property type="match status" value="1"/>
</dbReference>
<protein>
    <recommendedName>
        <fullName evidence="9">Ig-like domain-containing protein</fullName>
    </recommendedName>
</protein>
<evidence type="ECO:0000256" key="6">
    <source>
        <dbReference type="ARBA" id="ARBA00023319"/>
    </source>
</evidence>
<dbReference type="InterPro" id="IPR007110">
    <property type="entry name" value="Ig-like_dom"/>
</dbReference>
<dbReference type="PROSITE" id="PS50835">
    <property type="entry name" value="IG_LIKE"/>
    <property type="match status" value="2"/>
</dbReference>
<dbReference type="FunFam" id="2.60.40.10:FF:000088">
    <property type="entry name" value="Butyrophilin subfamily 1 member A1"/>
    <property type="match status" value="1"/>
</dbReference>
<dbReference type="CDD" id="cd05713">
    <property type="entry name" value="IgV_MOG_like"/>
    <property type="match status" value="1"/>
</dbReference>
<comment type="caution">
    <text evidence="10">The sequence shown here is derived from an EMBL/GenBank/DDBJ whole genome shotgun (WGS) entry which is preliminary data.</text>
</comment>
<evidence type="ECO:0000256" key="2">
    <source>
        <dbReference type="ARBA" id="ARBA00022692"/>
    </source>
</evidence>
<evidence type="ECO:0000256" key="3">
    <source>
        <dbReference type="ARBA" id="ARBA00022729"/>
    </source>
</evidence>
<comment type="subcellular location">
    <subcellularLocation>
        <location evidence="1">Membrane</location>
    </subcellularLocation>
</comment>
<feature type="transmembrane region" description="Helical" evidence="8">
    <location>
        <begin position="277"/>
        <end position="297"/>
    </location>
</feature>
<dbReference type="Pfam" id="PF22705">
    <property type="entry name" value="C2-set_3"/>
    <property type="match status" value="1"/>
</dbReference>
<dbReference type="Gene3D" id="2.60.40.10">
    <property type="entry name" value="Immunoglobulins"/>
    <property type="match status" value="2"/>
</dbReference>
<dbReference type="Proteomes" id="UP000527355">
    <property type="component" value="Unassembled WGS sequence"/>
</dbReference>
<proteinExistence type="predicted"/>
<reference evidence="10 11" key="1">
    <citation type="journal article" date="2020" name="Nature">
        <title>Six reference-quality genomes reveal evolution of bat adaptations.</title>
        <authorList>
            <person name="Jebb D."/>
            <person name="Huang Z."/>
            <person name="Pippel M."/>
            <person name="Hughes G.M."/>
            <person name="Lavrichenko K."/>
            <person name="Devanna P."/>
            <person name="Winkler S."/>
            <person name="Jermiin L.S."/>
            <person name="Skirmuntt E.C."/>
            <person name="Katzourakis A."/>
            <person name="Burkitt-Gray L."/>
            <person name="Ray D.A."/>
            <person name="Sullivan K.A.M."/>
            <person name="Roscito J.G."/>
            <person name="Kirilenko B.M."/>
            <person name="Davalos L.M."/>
            <person name="Corthals A.P."/>
            <person name="Power M.L."/>
            <person name="Jones G."/>
            <person name="Ransome R.D."/>
            <person name="Dechmann D.K.N."/>
            <person name="Locatelli A.G."/>
            <person name="Puechmaille S.J."/>
            <person name="Fedrigo O."/>
            <person name="Jarvis E.D."/>
            <person name="Hiller M."/>
            <person name="Vernes S.C."/>
            <person name="Myers E.W."/>
            <person name="Teeling E.C."/>
        </authorList>
    </citation>
    <scope>NUCLEOTIDE SEQUENCE [LARGE SCALE GENOMIC DNA]</scope>
    <source>
        <strain evidence="10">MMyoMyo1</strain>
        <tissue evidence="10">Flight muscle</tissue>
    </source>
</reference>
<feature type="domain" description="Ig-like" evidence="9">
    <location>
        <begin position="68"/>
        <end position="167"/>
    </location>
</feature>
<evidence type="ECO:0000259" key="9">
    <source>
        <dbReference type="PROSITE" id="PS50835"/>
    </source>
</evidence>
<keyword evidence="5 8" id="KW-0472">Membrane</keyword>
<gene>
    <name evidence="10" type="ORF">mMyoMyo1_008295</name>
</gene>
<evidence type="ECO:0000256" key="4">
    <source>
        <dbReference type="ARBA" id="ARBA00022989"/>
    </source>
</evidence>
<dbReference type="SUPFAM" id="SSF48726">
    <property type="entry name" value="Immunoglobulin"/>
    <property type="match status" value="2"/>
</dbReference>
<dbReference type="FunFam" id="2.60.40.10:FF:000208">
    <property type="entry name" value="Butyrophilin subfamily 1 member A1"/>
    <property type="match status" value="1"/>
</dbReference>
<accession>A0A7J7VIK7</accession>
<dbReference type="EMBL" id="JABWUV010000010">
    <property type="protein sequence ID" value="KAF6324840.1"/>
    <property type="molecule type" value="Genomic_DNA"/>
</dbReference>
<keyword evidence="4 8" id="KW-1133">Transmembrane helix</keyword>
<evidence type="ECO:0000256" key="7">
    <source>
        <dbReference type="SAM" id="MobiDB-lite"/>
    </source>
</evidence>
<dbReference type="GO" id="GO:0050852">
    <property type="term" value="P:T cell receptor signaling pathway"/>
    <property type="evidence" value="ECO:0007669"/>
    <property type="project" value="TreeGrafter"/>
</dbReference>
<name>A0A7J7VIK7_MYOMY</name>